<gene>
    <name evidence="3" type="ORF">L21SP2_2836</name>
</gene>
<organism evidence="3 4">
    <name type="scientific">Salinispira pacifica</name>
    <dbReference type="NCBI Taxonomy" id="1307761"/>
    <lineage>
        <taxon>Bacteria</taxon>
        <taxon>Pseudomonadati</taxon>
        <taxon>Spirochaetota</taxon>
        <taxon>Spirochaetia</taxon>
        <taxon>Spirochaetales</taxon>
        <taxon>Spirochaetaceae</taxon>
        <taxon>Salinispira</taxon>
    </lineage>
</organism>
<keyword evidence="2" id="KW-0812">Transmembrane</keyword>
<evidence type="ECO:0000313" key="3">
    <source>
        <dbReference type="EMBL" id="AHC16186.1"/>
    </source>
</evidence>
<dbReference type="Proteomes" id="UP000018680">
    <property type="component" value="Chromosome"/>
</dbReference>
<feature type="region of interest" description="Disordered" evidence="1">
    <location>
        <begin position="288"/>
        <end position="324"/>
    </location>
</feature>
<dbReference type="HOGENOM" id="CLU_972062_0_0_12"/>
<evidence type="ECO:0000256" key="2">
    <source>
        <dbReference type="SAM" id="Phobius"/>
    </source>
</evidence>
<evidence type="ECO:0000256" key="1">
    <source>
        <dbReference type="SAM" id="MobiDB-lite"/>
    </source>
</evidence>
<dbReference type="AlphaFoldDB" id="V5WM56"/>
<dbReference type="STRING" id="1307761.L21SP2_2836"/>
<feature type="transmembrane region" description="Helical" evidence="2">
    <location>
        <begin position="142"/>
        <end position="162"/>
    </location>
</feature>
<protein>
    <submittedName>
        <fullName evidence="3">Uncharacterized protein</fullName>
    </submittedName>
</protein>
<dbReference type="EMBL" id="CP006939">
    <property type="protein sequence ID" value="AHC16186.1"/>
    <property type="molecule type" value="Genomic_DNA"/>
</dbReference>
<name>V5WM56_9SPIO</name>
<dbReference type="RefSeq" id="WP_024269083.1">
    <property type="nucleotide sequence ID" value="NC_023035.1"/>
</dbReference>
<accession>V5WM56</accession>
<dbReference type="OrthoDB" id="350339at2"/>
<keyword evidence="2" id="KW-0472">Membrane</keyword>
<feature type="compositionally biased region" description="Polar residues" evidence="1">
    <location>
        <begin position="314"/>
        <end position="324"/>
    </location>
</feature>
<proteinExistence type="predicted"/>
<dbReference type="KEGG" id="slr:L21SP2_2836"/>
<sequence length="324" mass="36713">MKILKGIAMGVLFLLLSVSSLSSQEYSITRTVFLPSVYYVGDRVELRLSLRSPLLDEIQLPQDPPTPSWGDIHDIRIIDRGDEKDIRILFTSYYPGTRTLPAINLGPIVLNDISIFVTSILDTNEQDLVPSQSQIILPGTQMIIILWTLLLLSIPLLWLAIFKWGRQYLGTLIQRYREGLPYRRLLRSLKELTSNAGTMDGRNFYITLLDLVRVYLSGRIQVDARSATTRELEAALNKGVENPSDRNFIIRLFHHGDLVKFASQPSTLKSRMDHLSQLQEVLEHIENNRGTAQKRGANQPRTKGRVRSGGRNGISRQNPGRQNA</sequence>
<reference evidence="3 4" key="1">
    <citation type="journal article" date="2015" name="Stand. Genomic Sci.">
        <title>Complete genome sequence and description of Salinispira pacifica gen. nov., sp. nov., a novel spirochaete isolated form a hypersaline microbial mat.</title>
        <authorList>
            <person name="Ben Hania W."/>
            <person name="Joseph M."/>
            <person name="Schumann P."/>
            <person name="Bunk B."/>
            <person name="Fiebig A."/>
            <person name="Sproer C."/>
            <person name="Klenk H.P."/>
            <person name="Fardeau M.L."/>
            <person name="Spring S."/>
        </authorList>
    </citation>
    <scope>NUCLEOTIDE SEQUENCE [LARGE SCALE GENOMIC DNA]</scope>
    <source>
        <strain evidence="3 4">L21-RPul-D2</strain>
    </source>
</reference>
<evidence type="ECO:0000313" key="4">
    <source>
        <dbReference type="Proteomes" id="UP000018680"/>
    </source>
</evidence>
<keyword evidence="2" id="KW-1133">Transmembrane helix</keyword>
<keyword evidence="4" id="KW-1185">Reference proteome</keyword>